<evidence type="ECO:0000256" key="3">
    <source>
        <dbReference type="ARBA" id="ARBA00006218"/>
    </source>
</evidence>
<proteinExistence type="inferred from homology"/>
<dbReference type="PANTHER" id="PTHR20902:SF0">
    <property type="entry name" value="TRAFFICKING PROTEIN PARTICLE COMPLEX SUBUNIT 5"/>
    <property type="match status" value="1"/>
</dbReference>
<dbReference type="InterPro" id="IPR024096">
    <property type="entry name" value="NO_sig/Golgi_transp_ligand-bd"/>
</dbReference>
<dbReference type="GO" id="GO:0005783">
    <property type="term" value="C:endoplasmic reticulum"/>
    <property type="evidence" value="ECO:0007669"/>
    <property type="project" value="UniProtKB-SubCell"/>
</dbReference>
<dbReference type="WBParaSite" id="Hba_14885">
    <property type="protein sequence ID" value="Hba_14885"/>
    <property type="gene ID" value="Hba_14885"/>
</dbReference>
<dbReference type="Gene3D" id="3.30.1380.20">
    <property type="entry name" value="Trafficking protein particle complex subunit 3"/>
    <property type="match status" value="1"/>
</dbReference>
<evidence type="ECO:0000313" key="11">
    <source>
        <dbReference type="WBParaSite" id="Hba_14885"/>
    </source>
</evidence>
<evidence type="ECO:0000256" key="7">
    <source>
        <dbReference type="ARBA" id="ARBA00023034"/>
    </source>
</evidence>
<dbReference type="Pfam" id="PF04051">
    <property type="entry name" value="TRAPP"/>
    <property type="match status" value="1"/>
</dbReference>
<evidence type="ECO:0000256" key="1">
    <source>
        <dbReference type="ARBA" id="ARBA00004222"/>
    </source>
</evidence>
<dbReference type="SUPFAM" id="SSF111126">
    <property type="entry name" value="Ligand-binding domain in the NO signalling and Golgi transport"/>
    <property type="match status" value="1"/>
</dbReference>
<keyword evidence="6" id="KW-0931">ER-Golgi transport</keyword>
<evidence type="ECO:0000256" key="4">
    <source>
        <dbReference type="ARBA" id="ARBA00022448"/>
    </source>
</evidence>
<evidence type="ECO:0000256" key="8">
    <source>
        <dbReference type="SAM" id="Phobius"/>
    </source>
</evidence>
<keyword evidence="10" id="KW-1185">Reference proteome</keyword>
<dbReference type="GO" id="GO:0006888">
    <property type="term" value="P:endoplasmic reticulum to Golgi vesicle-mediated transport"/>
    <property type="evidence" value="ECO:0007669"/>
    <property type="project" value="TreeGrafter"/>
</dbReference>
<organism evidence="10 11">
    <name type="scientific">Heterorhabditis bacteriophora</name>
    <name type="common">Entomopathogenic nematode worm</name>
    <dbReference type="NCBI Taxonomy" id="37862"/>
    <lineage>
        <taxon>Eukaryota</taxon>
        <taxon>Metazoa</taxon>
        <taxon>Ecdysozoa</taxon>
        <taxon>Nematoda</taxon>
        <taxon>Chromadorea</taxon>
        <taxon>Rhabditida</taxon>
        <taxon>Rhabditina</taxon>
        <taxon>Rhabditomorpha</taxon>
        <taxon>Strongyloidea</taxon>
        <taxon>Heterorhabditidae</taxon>
        <taxon>Heterorhabditis</taxon>
    </lineage>
</organism>
<dbReference type="InterPro" id="IPR016696">
    <property type="entry name" value="TRAPP-I_su5"/>
</dbReference>
<keyword evidence="7" id="KW-0333">Golgi apparatus</keyword>
<dbReference type="Gene3D" id="3.30.420.390">
    <property type="match status" value="1"/>
</dbReference>
<comment type="similarity">
    <text evidence="3">Belongs to the TRAPP small subunits family. BET3 subfamily.</text>
</comment>
<reference evidence="11" key="1">
    <citation type="submission" date="2016-11" db="UniProtKB">
        <authorList>
            <consortium name="WormBaseParasite"/>
        </authorList>
    </citation>
    <scope>IDENTIFICATION</scope>
</reference>
<dbReference type="PANTHER" id="PTHR20902">
    <property type="entry name" value="41-2 PROTEIN ANTIGEN-RELATED"/>
    <property type="match status" value="1"/>
</dbReference>
<dbReference type="InterPro" id="IPR007194">
    <property type="entry name" value="TRAPP_component"/>
</dbReference>
<dbReference type="GO" id="GO:1990072">
    <property type="term" value="C:TRAPPIII protein complex"/>
    <property type="evidence" value="ECO:0007669"/>
    <property type="project" value="TreeGrafter"/>
</dbReference>
<sequence>MIIMIIIIITVISINTVITITIQDLLIEKEPVVNTYISVPKDKGVLNCAAFVAGIIQAMLEMQRIYRCQSLFISRRCNSSVVPYPIEDVFFFDVETCVQDGHLPTLAVALSNEAWLVLNGSSFTRNII</sequence>
<dbReference type="Pfam" id="PF18136">
    <property type="entry name" value="DNApol_Exo"/>
    <property type="match status" value="1"/>
</dbReference>
<evidence type="ECO:0000313" key="10">
    <source>
        <dbReference type="Proteomes" id="UP000095283"/>
    </source>
</evidence>
<feature type="transmembrane region" description="Helical" evidence="8">
    <location>
        <begin position="5"/>
        <end position="23"/>
    </location>
</feature>
<evidence type="ECO:0000259" key="9">
    <source>
        <dbReference type="Pfam" id="PF18136"/>
    </source>
</evidence>
<evidence type="ECO:0000256" key="5">
    <source>
        <dbReference type="ARBA" id="ARBA00022824"/>
    </source>
</evidence>
<dbReference type="GO" id="GO:1990071">
    <property type="term" value="C:TRAPPII protein complex"/>
    <property type="evidence" value="ECO:0007669"/>
    <property type="project" value="TreeGrafter"/>
</dbReference>
<dbReference type="GO" id="GO:1990070">
    <property type="term" value="C:TRAPPI protein complex"/>
    <property type="evidence" value="ECO:0007669"/>
    <property type="project" value="TreeGrafter"/>
</dbReference>
<comment type="subcellular location">
    <subcellularLocation>
        <location evidence="2">Endoplasmic reticulum</location>
    </subcellularLocation>
    <subcellularLocation>
        <location evidence="1">Golgi apparatus</location>
        <location evidence="1">cis-Golgi network</location>
    </subcellularLocation>
</comment>
<feature type="domain" description="DNA mitochondrial polymerase exonuclease" evidence="9">
    <location>
        <begin position="78"/>
        <end position="116"/>
    </location>
</feature>
<evidence type="ECO:0000256" key="2">
    <source>
        <dbReference type="ARBA" id="ARBA00004240"/>
    </source>
</evidence>
<dbReference type="AlphaFoldDB" id="A0A1I7XB83"/>
<name>A0A1I7XB83_HETBA</name>
<protein>
    <submittedName>
        <fullName evidence="11">DNApol_Exo domain-containing protein</fullName>
    </submittedName>
</protein>
<keyword evidence="8" id="KW-1133">Transmembrane helix</keyword>
<keyword evidence="5" id="KW-0256">Endoplasmic reticulum</keyword>
<keyword evidence="8" id="KW-0472">Membrane</keyword>
<accession>A0A1I7XB83</accession>
<dbReference type="Proteomes" id="UP000095283">
    <property type="component" value="Unplaced"/>
</dbReference>
<keyword evidence="8" id="KW-0812">Transmembrane</keyword>
<dbReference type="InterPro" id="IPR041336">
    <property type="entry name" value="DNApol_Exo"/>
</dbReference>
<keyword evidence="4" id="KW-0813">Transport</keyword>
<evidence type="ECO:0000256" key="6">
    <source>
        <dbReference type="ARBA" id="ARBA00022892"/>
    </source>
</evidence>